<feature type="chain" id="PRO_5009758723" description="DUF4124 domain-containing protein" evidence="1">
    <location>
        <begin position="21"/>
        <end position="196"/>
    </location>
</feature>
<reference evidence="3 4" key="1">
    <citation type="submission" date="2014-11" db="EMBL/GenBank/DDBJ databases">
        <title>Draft Genome Sequence of Vibrio piscirenalis strains CECT 8603T and CECT 8604, two marine Gammaproteobacterium isolated from cultured gilthead sea bream (Sparus aurata).</title>
        <authorList>
            <person name="Arahal D.R."/>
            <person name="Rodrigo-Torres L."/>
            <person name="Lucena T."/>
            <person name="Pujalte M.J."/>
        </authorList>
    </citation>
    <scope>NUCLEOTIDE SEQUENCE [LARGE SCALE GENOMIC DNA]</scope>
    <source>
        <strain evidence="3 4">DCR 1-4-2</strain>
    </source>
</reference>
<dbReference type="InterPro" id="IPR013783">
    <property type="entry name" value="Ig-like_fold"/>
</dbReference>
<dbReference type="Pfam" id="PF13511">
    <property type="entry name" value="DUF4124"/>
    <property type="match status" value="1"/>
</dbReference>
<dbReference type="STRING" id="1461322.OJ16_03135"/>
<evidence type="ECO:0000259" key="2">
    <source>
        <dbReference type="Pfam" id="PF13511"/>
    </source>
</evidence>
<organism evidence="3 4">
    <name type="scientific">Vibrio renipiscarius</name>
    <dbReference type="NCBI Taxonomy" id="1461322"/>
    <lineage>
        <taxon>Bacteria</taxon>
        <taxon>Pseudomonadati</taxon>
        <taxon>Pseudomonadota</taxon>
        <taxon>Gammaproteobacteria</taxon>
        <taxon>Vibrionales</taxon>
        <taxon>Vibrionaceae</taxon>
        <taxon>Vibrio</taxon>
    </lineage>
</organism>
<proteinExistence type="predicted"/>
<name>A0A0C2KG95_9VIBR</name>
<keyword evidence="4" id="KW-1185">Reference proteome</keyword>
<evidence type="ECO:0000313" key="4">
    <source>
        <dbReference type="Proteomes" id="UP000031672"/>
    </source>
</evidence>
<dbReference type="RefSeq" id="WP_040987364.1">
    <property type="nucleotide sequence ID" value="NZ_JTKH01000005.1"/>
</dbReference>
<dbReference type="EMBL" id="JTKH01000005">
    <property type="protein sequence ID" value="KII81258.1"/>
    <property type="molecule type" value="Genomic_DNA"/>
</dbReference>
<dbReference type="Gene3D" id="2.60.40.10">
    <property type="entry name" value="Immunoglobulins"/>
    <property type="match status" value="1"/>
</dbReference>
<protein>
    <recommendedName>
        <fullName evidence="2">DUF4124 domain-containing protein</fullName>
    </recommendedName>
</protein>
<accession>A0A0C2P026</accession>
<accession>A0A0C2KG95</accession>
<comment type="caution">
    <text evidence="3">The sequence shown here is derived from an EMBL/GenBank/DDBJ whole genome shotgun (WGS) entry which is preliminary data.</text>
</comment>
<feature type="domain" description="DUF4124" evidence="2">
    <location>
        <begin position="23"/>
        <end position="53"/>
    </location>
</feature>
<dbReference type="AlphaFoldDB" id="A0A0C2KG95"/>
<keyword evidence="1" id="KW-0732">Signal</keyword>
<evidence type="ECO:0000256" key="1">
    <source>
        <dbReference type="SAM" id="SignalP"/>
    </source>
</evidence>
<gene>
    <name evidence="3" type="ORF">OJ16_03135</name>
</gene>
<feature type="signal peptide" evidence="1">
    <location>
        <begin position="1"/>
        <end position="20"/>
    </location>
</feature>
<evidence type="ECO:0000313" key="3">
    <source>
        <dbReference type="EMBL" id="KII81258.1"/>
    </source>
</evidence>
<dbReference type="Proteomes" id="UP000031672">
    <property type="component" value="Unassembled WGS sequence"/>
</dbReference>
<sequence length="196" mass="21730">MLKTILLSLLCLSFSLPIYANNGKTVFTWVDEHGVLHFSDTPDSTDASAVKLQDFQPIPVELEELTPDFGDIDDLNQDDDITSNPEPKEKIIALALEITQPNNDEIIRSNDGNFTVSAELNRQLVPGEQLQLLLDNQPYHAPTTSPTWSLRNIDRGTHQLSIEAKQSGKQIASSPSITVHLQRAVVKKVKPQPKAL</sequence>
<dbReference type="InterPro" id="IPR025392">
    <property type="entry name" value="DUF4124"/>
</dbReference>